<accession>A0A5M3Y5T7</accession>
<name>A0A5M3Y5T7_9ACTN</name>
<dbReference type="Proteomes" id="UP000377595">
    <property type="component" value="Unassembled WGS sequence"/>
</dbReference>
<sequence length="81" mass="8795">MVESLSEAGSAMLGDRWVRGEEVWAIAGAPISDRGSVRAATRAVRQRVRVDKHDFRGDASIPSLSNMCAKTGRSSHVLRSK</sequence>
<comment type="caution">
    <text evidence="1">The sequence shown here is derived from an EMBL/GenBank/DDBJ whole genome shotgun (WGS) entry which is preliminary data.</text>
</comment>
<evidence type="ECO:0000313" key="1">
    <source>
        <dbReference type="EMBL" id="GES26638.1"/>
    </source>
</evidence>
<keyword evidence="2" id="KW-1185">Reference proteome</keyword>
<reference evidence="1 2" key="1">
    <citation type="submission" date="2019-10" db="EMBL/GenBank/DDBJ databases">
        <title>Whole genome shotgun sequence of Acrocarpospora pleiomorpha NBRC 16267.</title>
        <authorList>
            <person name="Ichikawa N."/>
            <person name="Kimura A."/>
            <person name="Kitahashi Y."/>
            <person name="Komaki H."/>
            <person name="Oguchi A."/>
        </authorList>
    </citation>
    <scope>NUCLEOTIDE SEQUENCE [LARGE SCALE GENOMIC DNA]</scope>
    <source>
        <strain evidence="1 2">NBRC 16267</strain>
    </source>
</reference>
<dbReference type="AlphaFoldDB" id="A0A5M3Y5T7"/>
<evidence type="ECO:0000313" key="2">
    <source>
        <dbReference type="Proteomes" id="UP000377595"/>
    </source>
</evidence>
<protein>
    <submittedName>
        <fullName evidence="1">Uncharacterized protein</fullName>
    </submittedName>
</protein>
<proteinExistence type="predicted"/>
<dbReference type="EMBL" id="BLAF01000092">
    <property type="protein sequence ID" value="GES26638.1"/>
    <property type="molecule type" value="Genomic_DNA"/>
</dbReference>
<organism evidence="1 2">
    <name type="scientific">Acrocarpospora pleiomorpha</name>
    <dbReference type="NCBI Taxonomy" id="90975"/>
    <lineage>
        <taxon>Bacteria</taxon>
        <taxon>Bacillati</taxon>
        <taxon>Actinomycetota</taxon>
        <taxon>Actinomycetes</taxon>
        <taxon>Streptosporangiales</taxon>
        <taxon>Streptosporangiaceae</taxon>
        <taxon>Acrocarpospora</taxon>
    </lineage>
</organism>
<gene>
    <name evidence="1" type="ORF">Aple_095370</name>
</gene>